<dbReference type="EMBL" id="BMAW01031032">
    <property type="protein sequence ID" value="GFU19269.1"/>
    <property type="molecule type" value="Genomic_DNA"/>
</dbReference>
<gene>
    <name evidence="2" type="primary">AVEN_135741_1</name>
    <name evidence="2" type="ORF">NPIL_681061</name>
    <name evidence="3" type="ORF">NPIL_86291</name>
</gene>
<accession>A0A8X6NMJ6</accession>
<keyword evidence="1" id="KW-0812">Transmembrane</keyword>
<feature type="transmembrane region" description="Helical" evidence="1">
    <location>
        <begin position="219"/>
        <end position="236"/>
    </location>
</feature>
<dbReference type="OrthoDB" id="6424566at2759"/>
<evidence type="ECO:0000313" key="4">
    <source>
        <dbReference type="Proteomes" id="UP000887013"/>
    </source>
</evidence>
<feature type="transmembrane region" description="Helical" evidence="1">
    <location>
        <begin position="138"/>
        <end position="162"/>
    </location>
</feature>
<protein>
    <recommendedName>
        <fullName evidence="5">Gustatory receptor</fullName>
    </recommendedName>
</protein>
<keyword evidence="4" id="KW-1185">Reference proteome</keyword>
<keyword evidence="1" id="KW-1133">Transmembrane helix</keyword>
<evidence type="ECO:0000256" key="1">
    <source>
        <dbReference type="SAM" id="Phobius"/>
    </source>
</evidence>
<organism evidence="2 4">
    <name type="scientific">Nephila pilipes</name>
    <name type="common">Giant wood spider</name>
    <name type="synonym">Nephila maculata</name>
    <dbReference type="NCBI Taxonomy" id="299642"/>
    <lineage>
        <taxon>Eukaryota</taxon>
        <taxon>Metazoa</taxon>
        <taxon>Ecdysozoa</taxon>
        <taxon>Arthropoda</taxon>
        <taxon>Chelicerata</taxon>
        <taxon>Arachnida</taxon>
        <taxon>Araneae</taxon>
        <taxon>Araneomorphae</taxon>
        <taxon>Entelegynae</taxon>
        <taxon>Araneoidea</taxon>
        <taxon>Nephilidae</taxon>
        <taxon>Nephila</taxon>
    </lineage>
</organism>
<dbReference type="Proteomes" id="UP000887013">
    <property type="component" value="Unassembled WGS sequence"/>
</dbReference>
<reference evidence="2" key="1">
    <citation type="submission" date="2020-08" db="EMBL/GenBank/DDBJ databases">
        <title>Multicomponent nature underlies the extraordinary mechanical properties of spider dragline silk.</title>
        <authorList>
            <person name="Kono N."/>
            <person name="Nakamura H."/>
            <person name="Mori M."/>
            <person name="Yoshida Y."/>
            <person name="Ohtoshi R."/>
            <person name="Malay A.D."/>
            <person name="Moran D.A.P."/>
            <person name="Tomita M."/>
            <person name="Numata K."/>
            <person name="Arakawa K."/>
        </authorList>
    </citation>
    <scope>NUCLEOTIDE SEQUENCE</scope>
</reference>
<evidence type="ECO:0008006" key="5">
    <source>
        <dbReference type="Google" id="ProtNLM"/>
    </source>
</evidence>
<feature type="transmembrane region" description="Helical" evidence="1">
    <location>
        <begin position="109"/>
        <end position="132"/>
    </location>
</feature>
<dbReference type="AlphaFoldDB" id="A0A8X6NMJ6"/>
<evidence type="ECO:0000313" key="2">
    <source>
        <dbReference type="EMBL" id="GFT23238.1"/>
    </source>
</evidence>
<keyword evidence="1" id="KW-0472">Membrane</keyword>
<sequence>MTLTIPGEIAAKYDSFGYTVENPVAQILLVSIKTFTGAIVYPVFTNIVALIFCSLCQHCCTLIDSLTQDVLKISPEAFGPHQQIDVFRHKARIDDVLENLQAIFSLPSFLIIVANFLSCGSIVGWFLLYFSFGSYEPFMIIESVFNGFNAFGCLVTVLWTAGSLPIRMQKLKEAFHNKSHLRLFTMQNFEESQLRRELFDKPDFVFTGCDMISYRRSSVLAAIGTLLTYTVLVITSKSE</sequence>
<evidence type="ECO:0000313" key="3">
    <source>
        <dbReference type="EMBL" id="GFU19269.1"/>
    </source>
</evidence>
<name>A0A8X6NMJ6_NEPPI</name>
<dbReference type="EMBL" id="BMAW01011327">
    <property type="protein sequence ID" value="GFT23238.1"/>
    <property type="molecule type" value="Genomic_DNA"/>
</dbReference>
<proteinExistence type="predicted"/>
<comment type="caution">
    <text evidence="2">The sequence shown here is derived from an EMBL/GenBank/DDBJ whole genome shotgun (WGS) entry which is preliminary data.</text>
</comment>